<comment type="pathway">
    <text evidence="1">Lipid metabolism.</text>
</comment>
<dbReference type="InterPro" id="IPR002123">
    <property type="entry name" value="Plipid/glycerol_acylTrfase"/>
</dbReference>
<sequence length="242" mass="26277">MKLSRLAANLYCWSTFILVTLAFGAFLPLLALAQTLSPGKSPGRPLRLAIRRYGWILLRLLSPAVPISVENRAGALPLPAIFVANHRSALDPYLFGMLEVENAFITGWPFNIPIYGRVMRAAGYIDARNGWPEVEAQGQHLIDEGCSLIIWPEGHRSRDGKLGRFRQGAFKLAAATGRPLIPVAIIGAGEVLPPGKSLLTPGPIKLIILPPITLKKGDDGVIVPRLLAAETRKAITKELAAW</sequence>
<reference evidence="5" key="1">
    <citation type="journal article" date="2020" name="mSystems">
        <title>Genome- and Community-Level Interaction Insights into Carbon Utilization and Element Cycling Functions of Hydrothermarchaeota in Hydrothermal Sediment.</title>
        <authorList>
            <person name="Zhou Z."/>
            <person name="Liu Y."/>
            <person name="Xu W."/>
            <person name="Pan J."/>
            <person name="Luo Z.H."/>
            <person name="Li M."/>
        </authorList>
    </citation>
    <scope>NUCLEOTIDE SEQUENCE [LARGE SCALE GENOMIC DNA]</scope>
    <source>
        <strain evidence="5">SpSt-1224</strain>
    </source>
</reference>
<dbReference type="AlphaFoldDB" id="A0A7C2THN7"/>
<evidence type="ECO:0000313" key="5">
    <source>
        <dbReference type="EMBL" id="HET98208.1"/>
    </source>
</evidence>
<dbReference type="CDD" id="cd07989">
    <property type="entry name" value="LPLAT_AGPAT-like"/>
    <property type="match status" value="1"/>
</dbReference>
<evidence type="ECO:0000256" key="3">
    <source>
        <dbReference type="ARBA" id="ARBA00023315"/>
    </source>
</evidence>
<name>A0A7C2THN7_9BACT</name>
<dbReference type="GO" id="GO:0003841">
    <property type="term" value="F:1-acylglycerol-3-phosphate O-acyltransferase activity"/>
    <property type="evidence" value="ECO:0007669"/>
    <property type="project" value="TreeGrafter"/>
</dbReference>
<gene>
    <name evidence="5" type="ORF">ENN98_05885</name>
</gene>
<dbReference type="GO" id="GO:0006654">
    <property type="term" value="P:phosphatidic acid biosynthetic process"/>
    <property type="evidence" value="ECO:0007669"/>
    <property type="project" value="TreeGrafter"/>
</dbReference>
<dbReference type="Pfam" id="PF01553">
    <property type="entry name" value="Acyltransferase"/>
    <property type="match status" value="1"/>
</dbReference>
<dbReference type="EMBL" id="DSDS01000137">
    <property type="protein sequence ID" value="HET98208.1"/>
    <property type="molecule type" value="Genomic_DNA"/>
</dbReference>
<accession>A0A7C2THN7</accession>
<evidence type="ECO:0000256" key="1">
    <source>
        <dbReference type="ARBA" id="ARBA00005189"/>
    </source>
</evidence>
<comment type="caution">
    <text evidence="5">The sequence shown here is derived from an EMBL/GenBank/DDBJ whole genome shotgun (WGS) entry which is preliminary data.</text>
</comment>
<proteinExistence type="predicted"/>
<dbReference type="Proteomes" id="UP000885986">
    <property type="component" value="Unassembled WGS sequence"/>
</dbReference>
<evidence type="ECO:0000256" key="2">
    <source>
        <dbReference type="ARBA" id="ARBA00022679"/>
    </source>
</evidence>
<dbReference type="SMART" id="SM00563">
    <property type="entry name" value="PlsC"/>
    <property type="match status" value="1"/>
</dbReference>
<keyword evidence="3 5" id="KW-0012">Acyltransferase</keyword>
<dbReference type="SUPFAM" id="SSF69593">
    <property type="entry name" value="Glycerol-3-phosphate (1)-acyltransferase"/>
    <property type="match status" value="1"/>
</dbReference>
<keyword evidence="2" id="KW-0808">Transferase</keyword>
<feature type="domain" description="Phospholipid/glycerol acyltransferase" evidence="4">
    <location>
        <begin position="80"/>
        <end position="188"/>
    </location>
</feature>
<evidence type="ECO:0000259" key="4">
    <source>
        <dbReference type="SMART" id="SM00563"/>
    </source>
</evidence>
<organism evidence="5">
    <name type="scientific">Desulfurivibrio alkaliphilus</name>
    <dbReference type="NCBI Taxonomy" id="427923"/>
    <lineage>
        <taxon>Bacteria</taxon>
        <taxon>Pseudomonadati</taxon>
        <taxon>Thermodesulfobacteriota</taxon>
        <taxon>Desulfobulbia</taxon>
        <taxon>Desulfobulbales</taxon>
        <taxon>Desulfobulbaceae</taxon>
        <taxon>Desulfurivibrio</taxon>
    </lineage>
</organism>
<protein>
    <submittedName>
        <fullName evidence="5">1-acyl-sn-glycerol-3-phosphate acyltransferase</fullName>
    </submittedName>
</protein>
<dbReference type="PANTHER" id="PTHR10434:SF11">
    <property type="entry name" value="1-ACYL-SN-GLYCEROL-3-PHOSPHATE ACYLTRANSFERASE"/>
    <property type="match status" value="1"/>
</dbReference>
<dbReference type="PANTHER" id="PTHR10434">
    <property type="entry name" value="1-ACYL-SN-GLYCEROL-3-PHOSPHATE ACYLTRANSFERASE"/>
    <property type="match status" value="1"/>
</dbReference>